<keyword evidence="1 13" id="KW-0540">Nuclease</keyword>
<feature type="domain" description="UvrD-like helicase C-terminal" evidence="17">
    <location>
        <begin position="528"/>
        <end position="821"/>
    </location>
</feature>
<dbReference type="FunFam" id="3.40.50.300:FF:001236">
    <property type="entry name" value="ATP-dependent helicase/nuclease subunit A"/>
    <property type="match status" value="1"/>
</dbReference>
<keyword evidence="2 13" id="KW-0547">Nucleotide-binding</keyword>
<evidence type="ECO:0000256" key="3">
    <source>
        <dbReference type="ARBA" id="ARBA00022763"/>
    </source>
</evidence>
<dbReference type="AlphaFoldDB" id="I3E5Z3"/>
<dbReference type="Gene3D" id="1.10.274.50">
    <property type="match status" value="1"/>
</dbReference>
<comment type="caution">
    <text evidence="18">The sequence shown here is derived from an EMBL/GenBank/DDBJ whole genome shotgun (WGS) entry which is preliminary data.</text>
</comment>
<name>I3E5Z3_BACMT</name>
<evidence type="ECO:0000256" key="1">
    <source>
        <dbReference type="ARBA" id="ARBA00022722"/>
    </source>
</evidence>
<keyword evidence="4 13" id="KW-0378">Hydrolase</keyword>
<organism evidence="18 19">
    <name type="scientific">Bacillus methanolicus PB1</name>
    <dbReference type="NCBI Taxonomy" id="997296"/>
    <lineage>
        <taxon>Bacteria</taxon>
        <taxon>Bacillati</taxon>
        <taxon>Bacillota</taxon>
        <taxon>Bacilli</taxon>
        <taxon>Bacillales</taxon>
        <taxon>Bacillaceae</taxon>
        <taxon>Bacillus</taxon>
    </lineage>
</organism>
<evidence type="ECO:0000256" key="7">
    <source>
        <dbReference type="ARBA" id="ARBA00022840"/>
    </source>
</evidence>
<dbReference type="PATRIC" id="fig|997296.3.peg.704"/>
<evidence type="ECO:0000256" key="4">
    <source>
        <dbReference type="ARBA" id="ARBA00022801"/>
    </source>
</evidence>
<protein>
    <recommendedName>
        <fullName evidence="13">ATP-dependent helicase/nuclease subunit A</fullName>
        <ecNumber evidence="13">3.1.-.-</ecNumber>
        <ecNumber evidence="13">5.6.2.4</ecNumber>
    </recommendedName>
    <alternativeName>
        <fullName evidence="13">ATP-dependent helicase/nuclease AddA</fullName>
    </alternativeName>
    <alternativeName>
        <fullName evidence="13">DNA 3'-5' helicase AddA</fullName>
    </alternativeName>
</protein>
<evidence type="ECO:0000256" key="15">
    <source>
        <dbReference type="SAM" id="MobiDB-lite"/>
    </source>
</evidence>
<gene>
    <name evidence="13" type="primary">addA</name>
    <name evidence="18" type="ORF">PB1_03205</name>
</gene>
<dbReference type="PROSITE" id="PS51217">
    <property type="entry name" value="UVRD_HELICASE_CTER"/>
    <property type="match status" value="1"/>
</dbReference>
<dbReference type="InterPro" id="IPR000212">
    <property type="entry name" value="DNA_helicase_UvrD/REP"/>
</dbReference>
<dbReference type="Proteomes" id="UP000010523">
    <property type="component" value="Unassembled WGS sequence"/>
</dbReference>
<comment type="function">
    <text evidence="13">The heterodimer acts as both an ATP-dependent DNA helicase and an ATP-dependent, dual-direction single-stranded exonuclease. Recognizes the chi site generating a DNA molecule suitable for the initiation of homologous recombination. The AddA nuclease domain is required for chi fragment generation; this subunit has the helicase and 3' -&gt; 5' nuclease activities.</text>
</comment>
<dbReference type="InterPro" id="IPR027417">
    <property type="entry name" value="P-loop_NTPase"/>
</dbReference>
<dbReference type="Pfam" id="PF12705">
    <property type="entry name" value="PDDEXK_1"/>
    <property type="match status" value="1"/>
</dbReference>
<comment type="catalytic activity">
    <reaction evidence="11 13">
        <text>Couples ATP hydrolysis with the unwinding of duplex DNA by translocating in the 3'-5' direction.</text>
        <dbReference type="EC" id="5.6.2.4"/>
    </reaction>
</comment>
<evidence type="ECO:0000256" key="6">
    <source>
        <dbReference type="ARBA" id="ARBA00022839"/>
    </source>
</evidence>
<dbReference type="NCBIfam" id="TIGR02785">
    <property type="entry name" value="addA_Gpos"/>
    <property type="match status" value="1"/>
</dbReference>
<accession>I3E5Z3</accession>
<comment type="similarity">
    <text evidence="13">Belongs to the helicase family. AddA subfamily.</text>
</comment>
<keyword evidence="3 13" id="KW-0227">DNA damage</keyword>
<dbReference type="EC" id="3.1.-.-" evidence="13"/>
<keyword evidence="19" id="KW-1185">Reference proteome</keyword>
<dbReference type="GO" id="GO:0016887">
    <property type="term" value="F:ATP hydrolysis activity"/>
    <property type="evidence" value="ECO:0007669"/>
    <property type="project" value="RHEA"/>
</dbReference>
<evidence type="ECO:0000256" key="2">
    <source>
        <dbReference type="ARBA" id="ARBA00022741"/>
    </source>
</evidence>
<keyword evidence="9 13" id="KW-0234">DNA repair</keyword>
<dbReference type="GO" id="GO:0003690">
    <property type="term" value="F:double-stranded DNA binding"/>
    <property type="evidence" value="ECO:0007669"/>
    <property type="project" value="UniProtKB-UniRule"/>
</dbReference>
<evidence type="ECO:0000259" key="16">
    <source>
        <dbReference type="PROSITE" id="PS51198"/>
    </source>
</evidence>
<dbReference type="InterPro" id="IPR014152">
    <property type="entry name" value="AddA"/>
</dbReference>
<dbReference type="Gene3D" id="3.40.50.300">
    <property type="entry name" value="P-loop containing nucleotide triphosphate hydrolases"/>
    <property type="match status" value="4"/>
</dbReference>
<evidence type="ECO:0000313" key="19">
    <source>
        <dbReference type="Proteomes" id="UP000010523"/>
    </source>
</evidence>
<evidence type="ECO:0000256" key="5">
    <source>
        <dbReference type="ARBA" id="ARBA00022806"/>
    </source>
</evidence>
<dbReference type="InterPro" id="IPR038726">
    <property type="entry name" value="PDDEXK_AddAB-type"/>
</dbReference>
<evidence type="ECO:0000256" key="14">
    <source>
        <dbReference type="PROSITE-ProRule" id="PRU00560"/>
    </source>
</evidence>
<dbReference type="GO" id="GO:0043138">
    <property type="term" value="F:3'-5' DNA helicase activity"/>
    <property type="evidence" value="ECO:0007669"/>
    <property type="project" value="UniProtKB-UniRule"/>
</dbReference>
<feature type="domain" description="UvrD-like helicase ATP-binding" evidence="16">
    <location>
        <begin position="14"/>
        <end position="489"/>
    </location>
</feature>
<evidence type="ECO:0000256" key="8">
    <source>
        <dbReference type="ARBA" id="ARBA00023125"/>
    </source>
</evidence>
<feature type="binding site" evidence="14">
    <location>
        <begin position="35"/>
        <end position="42"/>
    </location>
    <ligand>
        <name>ATP</name>
        <dbReference type="ChEBI" id="CHEBI:30616"/>
    </ligand>
</feature>
<dbReference type="PANTHER" id="PTHR11070:SF48">
    <property type="entry name" value="ATP-DEPENDENT HELICASE_NUCLEASE SUBUNIT A"/>
    <property type="match status" value="1"/>
</dbReference>
<keyword evidence="7 13" id="KW-0067">ATP-binding</keyword>
<feature type="compositionally biased region" description="Acidic residues" evidence="15">
    <location>
        <begin position="544"/>
        <end position="554"/>
    </location>
</feature>
<evidence type="ECO:0000256" key="10">
    <source>
        <dbReference type="ARBA" id="ARBA00023235"/>
    </source>
</evidence>
<dbReference type="eggNOG" id="COG1074">
    <property type="taxonomic scope" value="Bacteria"/>
</dbReference>
<dbReference type="PROSITE" id="PS51198">
    <property type="entry name" value="UVRD_HELICASE_ATP_BIND"/>
    <property type="match status" value="1"/>
</dbReference>
<evidence type="ECO:0000259" key="17">
    <source>
        <dbReference type="PROSITE" id="PS51217"/>
    </source>
</evidence>
<comment type="subunit">
    <text evidence="13">Heterodimer of AddA and AddB/RexB.</text>
</comment>
<dbReference type="GO" id="GO:0005829">
    <property type="term" value="C:cytosol"/>
    <property type="evidence" value="ECO:0007669"/>
    <property type="project" value="TreeGrafter"/>
</dbReference>
<comment type="cofactor">
    <cofactor evidence="13">
        <name>Mg(2+)</name>
        <dbReference type="ChEBI" id="CHEBI:18420"/>
    </cofactor>
</comment>
<dbReference type="EC" id="5.6.2.4" evidence="13"/>
<dbReference type="InterPro" id="IPR011604">
    <property type="entry name" value="PDDEXK-like_dom_sf"/>
</dbReference>
<dbReference type="Pfam" id="PF00580">
    <property type="entry name" value="UvrD-helicase"/>
    <property type="match status" value="1"/>
</dbReference>
<dbReference type="GO" id="GO:0000724">
    <property type="term" value="P:double-strand break repair via homologous recombination"/>
    <property type="evidence" value="ECO:0007669"/>
    <property type="project" value="UniProtKB-UniRule"/>
</dbReference>
<dbReference type="GO" id="GO:0033202">
    <property type="term" value="C:DNA helicase complex"/>
    <property type="evidence" value="ECO:0007669"/>
    <property type="project" value="TreeGrafter"/>
</dbReference>
<comment type="catalytic activity">
    <reaction evidence="12 13">
        <text>ATP + H2O = ADP + phosphate + H(+)</text>
        <dbReference type="Rhea" id="RHEA:13065"/>
        <dbReference type="ChEBI" id="CHEBI:15377"/>
        <dbReference type="ChEBI" id="CHEBI:15378"/>
        <dbReference type="ChEBI" id="CHEBI:30616"/>
        <dbReference type="ChEBI" id="CHEBI:43474"/>
        <dbReference type="ChEBI" id="CHEBI:456216"/>
        <dbReference type="EC" id="5.6.2.4"/>
    </reaction>
</comment>
<keyword evidence="8 13" id="KW-0238">DNA-binding</keyword>
<evidence type="ECO:0000256" key="13">
    <source>
        <dbReference type="HAMAP-Rule" id="MF_01451"/>
    </source>
</evidence>
<dbReference type="Pfam" id="PF13361">
    <property type="entry name" value="UvrD_C"/>
    <property type="match status" value="1"/>
</dbReference>
<dbReference type="FunFam" id="3.40.50.300:FF:001196">
    <property type="entry name" value="ATP-dependent helicase/nuclease subunit A"/>
    <property type="match status" value="1"/>
</dbReference>
<dbReference type="SUPFAM" id="SSF52980">
    <property type="entry name" value="Restriction endonuclease-like"/>
    <property type="match status" value="1"/>
</dbReference>
<keyword evidence="10 13" id="KW-0413">Isomerase</keyword>
<dbReference type="PANTHER" id="PTHR11070">
    <property type="entry name" value="UVRD / RECB / PCRA DNA HELICASE FAMILY MEMBER"/>
    <property type="match status" value="1"/>
</dbReference>
<dbReference type="InterPro" id="IPR011335">
    <property type="entry name" value="Restrct_endonuc-II-like"/>
</dbReference>
<reference evidence="18 19" key="1">
    <citation type="journal article" date="2012" name="Appl. Environ. Microbiol.">
        <title>Genome Sequence of Thermotolerant Bacillus methanolicus: Features and Regulation Related to Methylotrophy and Production of L-Lysine and L-Glutamate from Methanol.</title>
        <authorList>
            <person name="Heggeset T.M."/>
            <person name="Krog A."/>
            <person name="Balzer S."/>
            <person name="Wentzel A."/>
            <person name="Ellingsen T.E."/>
            <person name="Brautaset T."/>
        </authorList>
    </citation>
    <scope>NUCLEOTIDE SEQUENCE [LARGE SCALE GENOMIC DNA]</scope>
    <source>
        <strain evidence="18 19">PB1</strain>
    </source>
</reference>
<evidence type="ECO:0000256" key="11">
    <source>
        <dbReference type="ARBA" id="ARBA00034617"/>
    </source>
</evidence>
<dbReference type="SUPFAM" id="SSF52540">
    <property type="entry name" value="P-loop containing nucleoside triphosphate hydrolases"/>
    <property type="match status" value="1"/>
</dbReference>
<dbReference type="STRING" id="997296.PB1_03205"/>
<sequence length="1258" mass="144981">MTNSIMIPPKPENVNWTDDQWKAIMANGGDILVAAAAGSGKTAVLVERIIRKITSLHNPIDVDQLLVVTFTNASAAEMRHRIGEALEKEINKNPMSAHLRKQLSLLNKASISTLHSFCLEVIRKYYYLIDIDPGFRIADETEAQLLRDEVLDELFEEEYGKSDNEAFFSLVDTFTNDRSDEALQDIIRELYDFARSNPSPDRYLQSIIEMYDVDENGKLEDLPFMDALLYDIELQLEGAKQMLLEGMELTKLPGGPAPRAENFIDDLHIVETLISAKKDSWSTLYSAMQTLTFSRAKTIRGDEYDKHLVEKAQKLRERAKNVLLELQSELFSRRPESFLKDMREMKGHIETLISLVKSFSERFEQVKKEKGLVDFADLEHYCLDILTESIDVDGRRIPSEAALFYRRHFKEVLVDEYQDTNMVQEAILQLVTKDEKETGNLFMVGDVKQSIYRFRLAEPNLFLSKYNRFTPTGVNSGLRIDLARNFRSRKEVLDGTNFLFKQLMGVKVGEIEYDEAAELKKGAPYPEEPPIPVSVILIDQAGDESERDAEELPEEDKTGDFSQEELQQSQLEARIMAKKIKELIECRTKVYNTKTKSIRPITYRDIVILLRSMTWAPEIMEEFKQQGIPVYANLSTGYFEATEVSIMMSLLKVIDNPYQDIPLAAVLRSPIVGLNEEELSRIRISNKWGSFFEAVMSFCRAKPAADQEALYEKVRLFTDQLQNWRTKARQGSLSELIWDLFRETKFYDFVGGMPGGKQRQANLRALYDRARQYESTSFRGLFRFLRFIERMIDRGDDLGAARALGEQEDVVRIMTIHSSKGLEFPVVFIAGLARKFNTMDLKKPFMLDKEFGFASRYVNAEKRISYPTIAQLSFKRKKKMEMLAEEMRVLYVALTRAKEKLYLIGSIKNAENSLDKWLSSAAGENWLLHDYNRANASSYLEWIGPALIRHRDCKVLRAGGNQENVKLLDHPSCWQVEMIHSETARSLNEGKIEERQELLDKVAEGKPVPVTSNHAERVNDQLSWKYEFHHASVFRSKQSVSEMKRQFDLAGEESSTELLRKIRKPLLKRPRFMQEKTLSPSEKGTAMHMVMQQIDLSLPLTEESILHQVDAMVQKELLTAEHREGIDPGLIVKFFKSDLGQRLLRAEKVMREVPFSLSLPAKETYPDWTVGDENVIVQGVIDCFFEEEEGIVLLDYKTDGITDRYKGGFEEAKPILESRYRLQLNLYARALEQILRKPVHERYLFFFDGGHLLKFRNH</sequence>
<feature type="region of interest" description="Disordered" evidence="15">
    <location>
        <begin position="544"/>
        <end position="564"/>
    </location>
</feature>
<dbReference type="Gene3D" id="3.90.320.10">
    <property type="match status" value="1"/>
</dbReference>
<keyword evidence="6 13" id="KW-0269">Exonuclease</keyword>
<dbReference type="CDD" id="cd17932">
    <property type="entry name" value="DEXQc_UvrD"/>
    <property type="match status" value="1"/>
</dbReference>
<dbReference type="EMBL" id="AFEU01000001">
    <property type="protein sequence ID" value="EIJ81914.1"/>
    <property type="molecule type" value="Genomic_DNA"/>
</dbReference>
<dbReference type="InterPro" id="IPR014017">
    <property type="entry name" value="DNA_helicase_UvrD-like_C"/>
</dbReference>
<evidence type="ECO:0000256" key="12">
    <source>
        <dbReference type="ARBA" id="ARBA00048988"/>
    </source>
</evidence>
<dbReference type="InterPro" id="IPR014016">
    <property type="entry name" value="UvrD-like_ATP-bd"/>
</dbReference>
<dbReference type="GO" id="GO:0008408">
    <property type="term" value="F:3'-5' exonuclease activity"/>
    <property type="evidence" value="ECO:0007669"/>
    <property type="project" value="UniProtKB-UniRule"/>
</dbReference>
<dbReference type="GO" id="GO:0005524">
    <property type="term" value="F:ATP binding"/>
    <property type="evidence" value="ECO:0007669"/>
    <property type="project" value="UniProtKB-UniRule"/>
</dbReference>
<evidence type="ECO:0000256" key="9">
    <source>
        <dbReference type="ARBA" id="ARBA00023204"/>
    </source>
</evidence>
<evidence type="ECO:0000313" key="18">
    <source>
        <dbReference type="EMBL" id="EIJ81914.1"/>
    </source>
</evidence>
<proteinExistence type="inferred from homology"/>
<dbReference type="HAMAP" id="MF_01451">
    <property type="entry name" value="AddA"/>
    <property type="match status" value="1"/>
</dbReference>
<keyword evidence="5 13" id="KW-0347">Helicase</keyword>